<reference evidence="1 2" key="1">
    <citation type="submission" date="2024-01" db="EMBL/GenBank/DDBJ databases">
        <title>The genomes of 5 underutilized Papilionoideae crops provide insights into root nodulation and disease resistanc.</title>
        <authorList>
            <person name="Jiang F."/>
        </authorList>
    </citation>
    <scope>NUCLEOTIDE SEQUENCE [LARGE SCALE GENOMIC DNA]</scope>
    <source>
        <strain evidence="1">DUOXIRENSHENG_FW03</strain>
        <tissue evidence="1">Leaves</tissue>
    </source>
</reference>
<sequence>MNDHHDLGVRVVQEKVYGETVPHGDEECDPGTPIVRGPQTTASIDPSNRCLQPEGCKCEVPCNLHLKHTTSHSEDFNAVRLSSEKCGEMYEEYGREDFKEFIKDFK</sequence>
<dbReference type="Proteomes" id="UP001386955">
    <property type="component" value="Unassembled WGS sequence"/>
</dbReference>
<comment type="caution">
    <text evidence="1">The sequence shown here is derived from an EMBL/GenBank/DDBJ whole genome shotgun (WGS) entry which is preliminary data.</text>
</comment>
<dbReference type="EMBL" id="JAYMYS010000003">
    <property type="protein sequence ID" value="KAK7401046.1"/>
    <property type="molecule type" value="Genomic_DNA"/>
</dbReference>
<protein>
    <submittedName>
        <fullName evidence="1">Uncharacterized protein</fullName>
    </submittedName>
</protein>
<organism evidence="1 2">
    <name type="scientific">Psophocarpus tetragonolobus</name>
    <name type="common">Winged bean</name>
    <name type="synonym">Dolichos tetragonolobus</name>
    <dbReference type="NCBI Taxonomy" id="3891"/>
    <lineage>
        <taxon>Eukaryota</taxon>
        <taxon>Viridiplantae</taxon>
        <taxon>Streptophyta</taxon>
        <taxon>Embryophyta</taxon>
        <taxon>Tracheophyta</taxon>
        <taxon>Spermatophyta</taxon>
        <taxon>Magnoliopsida</taxon>
        <taxon>eudicotyledons</taxon>
        <taxon>Gunneridae</taxon>
        <taxon>Pentapetalae</taxon>
        <taxon>rosids</taxon>
        <taxon>fabids</taxon>
        <taxon>Fabales</taxon>
        <taxon>Fabaceae</taxon>
        <taxon>Papilionoideae</taxon>
        <taxon>50 kb inversion clade</taxon>
        <taxon>NPAAA clade</taxon>
        <taxon>indigoferoid/millettioid clade</taxon>
        <taxon>Phaseoleae</taxon>
        <taxon>Psophocarpus</taxon>
    </lineage>
</organism>
<gene>
    <name evidence="1" type="ORF">VNO78_12358</name>
</gene>
<evidence type="ECO:0000313" key="2">
    <source>
        <dbReference type="Proteomes" id="UP001386955"/>
    </source>
</evidence>
<evidence type="ECO:0000313" key="1">
    <source>
        <dbReference type="EMBL" id="KAK7401046.1"/>
    </source>
</evidence>
<name>A0AAN9SQT9_PSOTE</name>
<accession>A0AAN9SQT9</accession>
<proteinExistence type="predicted"/>
<dbReference type="AlphaFoldDB" id="A0AAN9SQT9"/>
<keyword evidence="2" id="KW-1185">Reference proteome</keyword>